<sequence>MRRFASVVIVDARGWVLLQERDEHAPIDPERWGFAGGHVEPGEDPDDAAYRELAEETGLRLDPAGPHALAHVATLAVRHDDADSGAEPDQVRLYAARVDVGDDDLVCGEGRQVVFVAPDRARTLPLTASARLGLPAFLDSEVYGRLCG</sequence>
<dbReference type="SUPFAM" id="SSF55811">
    <property type="entry name" value="Nudix"/>
    <property type="match status" value="1"/>
</dbReference>
<dbReference type="InterPro" id="IPR020476">
    <property type="entry name" value="Nudix_hydrolase"/>
</dbReference>
<feature type="domain" description="Nudix hydrolase" evidence="5">
    <location>
        <begin position="1"/>
        <end position="139"/>
    </location>
</feature>
<dbReference type="Gene3D" id="3.90.79.10">
    <property type="entry name" value="Nucleoside Triphosphate Pyrophosphohydrolase"/>
    <property type="match status" value="1"/>
</dbReference>
<protein>
    <submittedName>
        <fullName evidence="6">8-oxo-dGTP pyrophosphatase MutT (NUDIX family)</fullName>
    </submittedName>
</protein>
<dbReference type="AlphaFoldDB" id="A0A7Y9UMS3"/>
<dbReference type="PRINTS" id="PR00502">
    <property type="entry name" value="NUDIXFAMILY"/>
</dbReference>
<gene>
    <name evidence="6" type="ORF">BJ989_002010</name>
</gene>
<keyword evidence="7" id="KW-1185">Reference proteome</keyword>
<reference evidence="6 7" key="1">
    <citation type="submission" date="2020-07" db="EMBL/GenBank/DDBJ databases">
        <title>Sequencing the genomes of 1000 actinobacteria strains.</title>
        <authorList>
            <person name="Klenk H.-P."/>
        </authorList>
    </citation>
    <scope>NUCLEOTIDE SEQUENCE [LARGE SCALE GENOMIC DNA]</scope>
    <source>
        <strain evidence="6 7">DSM 24552</strain>
    </source>
</reference>
<organism evidence="6 7">
    <name type="scientific">Nocardioides perillae</name>
    <dbReference type="NCBI Taxonomy" id="1119534"/>
    <lineage>
        <taxon>Bacteria</taxon>
        <taxon>Bacillati</taxon>
        <taxon>Actinomycetota</taxon>
        <taxon>Actinomycetes</taxon>
        <taxon>Propionibacteriales</taxon>
        <taxon>Nocardioidaceae</taxon>
        <taxon>Nocardioides</taxon>
    </lineage>
</organism>
<accession>A0A7Y9UMS3</accession>
<dbReference type="InterPro" id="IPR000086">
    <property type="entry name" value="NUDIX_hydrolase_dom"/>
</dbReference>
<dbReference type="Pfam" id="PF00293">
    <property type="entry name" value="NUDIX"/>
    <property type="match status" value="1"/>
</dbReference>
<dbReference type="PROSITE" id="PS51462">
    <property type="entry name" value="NUDIX"/>
    <property type="match status" value="1"/>
</dbReference>
<proteinExistence type="inferred from homology"/>
<dbReference type="GO" id="GO:0016787">
    <property type="term" value="F:hydrolase activity"/>
    <property type="evidence" value="ECO:0007669"/>
    <property type="project" value="UniProtKB-KW"/>
</dbReference>
<dbReference type="RefSeq" id="WP_179518107.1">
    <property type="nucleotide sequence ID" value="NZ_JACCAC010000001.1"/>
</dbReference>
<comment type="similarity">
    <text evidence="2 4">Belongs to the Nudix hydrolase family.</text>
</comment>
<dbReference type="InterPro" id="IPR020084">
    <property type="entry name" value="NUDIX_hydrolase_CS"/>
</dbReference>
<keyword evidence="3 4" id="KW-0378">Hydrolase</keyword>
<evidence type="ECO:0000256" key="2">
    <source>
        <dbReference type="ARBA" id="ARBA00005582"/>
    </source>
</evidence>
<dbReference type="PROSITE" id="PS00893">
    <property type="entry name" value="NUDIX_BOX"/>
    <property type="match status" value="1"/>
</dbReference>
<name>A0A7Y9UMS3_9ACTN</name>
<evidence type="ECO:0000313" key="7">
    <source>
        <dbReference type="Proteomes" id="UP000544110"/>
    </source>
</evidence>
<dbReference type="EMBL" id="JACCAC010000001">
    <property type="protein sequence ID" value="NYG55706.1"/>
    <property type="molecule type" value="Genomic_DNA"/>
</dbReference>
<comment type="caution">
    <text evidence="6">The sequence shown here is derived from an EMBL/GenBank/DDBJ whole genome shotgun (WGS) entry which is preliminary data.</text>
</comment>
<dbReference type="PANTHER" id="PTHR43046">
    <property type="entry name" value="GDP-MANNOSE MANNOSYL HYDROLASE"/>
    <property type="match status" value="1"/>
</dbReference>
<evidence type="ECO:0000313" key="6">
    <source>
        <dbReference type="EMBL" id="NYG55706.1"/>
    </source>
</evidence>
<dbReference type="InterPro" id="IPR015797">
    <property type="entry name" value="NUDIX_hydrolase-like_dom_sf"/>
</dbReference>
<dbReference type="PANTHER" id="PTHR43046:SF14">
    <property type="entry name" value="MUTT_NUDIX FAMILY PROTEIN"/>
    <property type="match status" value="1"/>
</dbReference>
<comment type="cofactor">
    <cofactor evidence="1">
        <name>Mg(2+)</name>
        <dbReference type="ChEBI" id="CHEBI:18420"/>
    </cofactor>
</comment>
<evidence type="ECO:0000256" key="4">
    <source>
        <dbReference type="RuleBase" id="RU003476"/>
    </source>
</evidence>
<dbReference type="Proteomes" id="UP000544110">
    <property type="component" value="Unassembled WGS sequence"/>
</dbReference>
<evidence type="ECO:0000256" key="1">
    <source>
        <dbReference type="ARBA" id="ARBA00001946"/>
    </source>
</evidence>
<evidence type="ECO:0000256" key="3">
    <source>
        <dbReference type="ARBA" id="ARBA00022801"/>
    </source>
</evidence>
<evidence type="ECO:0000259" key="5">
    <source>
        <dbReference type="PROSITE" id="PS51462"/>
    </source>
</evidence>